<dbReference type="PANTHER" id="PTHR43566">
    <property type="entry name" value="CONSERVED PROTEIN"/>
    <property type="match status" value="1"/>
</dbReference>
<dbReference type="PANTHER" id="PTHR43566:SF2">
    <property type="entry name" value="DUF4143 DOMAIN-CONTAINING PROTEIN"/>
    <property type="match status" value="1"/>
</dbReference>
<sequence>MMSDLKMAEYRPRVADRRLEKLLRAFGAVEIVGPKWCGKTWTALAHASSVDRLDDSATYDAASNDPNLVLMGEEPHLVDEWQEVPAVWDAARRHVDDNANRKGQLILTGSSQPKETEKIHHSGTGRIARLHMRPMSLAESGESTGSVSLGKLFEGEFEPSRNKTGIMNVARWCCRGGWPSNLDVEDEFALETSAEYVRSILDVNIPKLGLNPEIMRVLMKALAMNVAQAPTYETLMKDMSYGDEGVSISAPTLKRYMDELKSLYLIDDLEGWEPSLRAKSRVRTKPKRYFVDPSLPSALLGATPAVLARDTQTLGDLFETLVIRDLRVYLESMGGANRIAYYRDEKGLEVDVILELVDGRWAAVEIKLSDLKVTEKNVDKLHAFKEKVCGNPLSQVREPEFMAFIVGRGDIAYRRDDGILVLPIATLGA</sequence>
<keyword evidence="4" id="KW-1185">Reference proteome</keyword>
<name>A0ABV1CCS5_9BIFI</name>
<reference evidence="3 4" key="1">
    <citation type="submission" date="2024-03" db="EMBL/GenBank/DDBJ databases">
        <title>Human intestinal bacterial collection.</title>
        <authorList>
            <person name="Pauvert C."/>
            <person name="Hitch T.C.A."/>
            <person name="Clavel T."/>
        </authorList>
    </citation>
    <scope>NUCLEOTIDE SEQUENCE [LARGE SCALE GENOMIC DNA]</scope>
    <source>
        <strain evidence="3 4">CLA-AA-H311</strain>
    </source>
</reference>
<accession>A0ABV1CCS5</accession>
<evidence type="ECO:0000313" key="4">
    <source>
        <dbReference type="Proteomes" id="UP001462554"/>
    </source>
</evidence>
<feature type="domain" description="AAA" evidence="1">
    <location>
        <begin position="28"/>
        <end position="139"/>
    </location>
</feature>
<evidence type="ECO:0000259" key="1">
    <source>
        <dbReference type="Pfam" id="PF13173"/>
    </source>
</evidence>
<feature type="domain" description="DUF4143" evidence="2">
    <location>
        <begin position="211"/>
        <end position="369"/>
    </location>
</feature>
<gene>
    <name evidence="3" type="ORF">WMO36_08230</name>
</gene>
<dbReference type="RefSeq" id="WP_099594968.1">
    <property type="nucleotide sequence ID" value="NZ_JBBMFR010000014.1"/>
</dbReference>
<evidence type="ECO:0000259" key="2">
    <source>
        <dbReference type="Pfam" id="PF13635"/>
    </source>
</evidence>
<organism evidence="3 4">
    <name type="scientific">Bifidobacterium hominis</name>
    <dbReference type="NCBI Taxonomy" id="3133177"/>
    <lineage>
        <taxon>Bacteria</taxon>
        <taxon>Bacillati</taxon>
        <taxon>Actinomycetota</taxon>
        <taxon>Actinomycetes</taxon>
        <taxon>Bifidobacteriales</taxon>
        <taxon>Bifidobacteriaceae</taxon>
        <taxon>Bifidobacterium</taxon>
    </lineage>
</organism>
<proteinExistence type="predicted"/>
<dbReference type="Proteomes" id="UP001462554">
    <property type="component" value="Unassembled WGS sequence"/>
</dbReference>
<dbReference type="EMBL" id="JBBMFR010000014">
    <property type="protein sequence ID" value="MEQ2397846.1"/>
    <property type="molecule type" value="Genomic_DNA"/>
</dbReference>
<dbReference type="Pfam" id="PF13173">
    <property type="entry name" value="AAA_14"/>
    <property type="match status" value="1"/>
</dbReference>
<evidence type="ECO:0000313" key="3">
    <source>
        <dbReference type="EMBL" id="MEQ2397846.1"/>
    </source>
</evidence>
<protein>
    <submittedName>
        <fullName evidence="3">DUF4143 domain-containing protein</fullName>
    </submittedName>
</protein>
<dbReference type="Pfam" id="PF13635">
    <property type="entry name" value="DUF4143"/>
    <property type="match status" value="1"/>
</dbReference>
<dbReference type="InterPro" id="IPR025420">
    <property type="entry name" value="DUF4143"/>
</dbReference>
<comment type="caution">
    <text evidence="3">The sequence shown here is derived from an EMBL/GenBank/DDBJ whole genome shotgun (WGS) entry which is preliminary data.</text>
</comment>
<dbReference type="InterPro" id="IPR041682">
    <property type="entry name" value="AAA_14"/>
</dbReference>